<reference evidence="6" key="1">
    <citation type="journal article" date="2019" name="Int. J. Syst. Evol. Microbiol.">
        <title>The Global Catalogue of Microorganisms (GCM) 10K type strain sequencing project: providing services to taxonomists for standard genome sequencing and annotation.</title>
        <authorList>
            <consortium name="The Broad Institute Genomics Platform"/>
            <consortium name="The Broad Institute Genome Sequencing Center for Infectious Disease"/>
            <person name="Wu L."/>
            <person name="Ma J."/>
        </authorList>
    </citation>
    <scope>NUCLEOTIDE SEQUENCE [LARGE SCALE GENOMIC DNA]</scope>
    <source>
        <strain evidence="6">CGMCC 4.7455</strain>
    </source>
</reference>
<comment type="caution">
    <text evidence="5">The sequence shown here is derived from an EMBL/GenBank/DDBJ whole genome shotgun (WGS) entry which is preliminary data.</text>
</comment>
<keyword evidence="2" id="KW-0813">Transport</keyword>
<evidence type="ECO:0000256" key="3">
    <source>
        <dbReference type="ARBA" id="ARBA00022729"/>
    </source>
</evidence>
<evidence type="ECO:0000256" key="2">
    <source>
        <dbReference type="ARBA" id="ARBA00022448"/>
    </source>
</evidence>
<evidence type="ECO:0000256" key="1">
    <source>
        <dbReference type="ARBA" id="ARBA00008520"/>
    </source>
</evidence>
<keyword evidence="3 4" id="KW-0732">Signal</keyword>
<dbReference type="InterPro" id="IPR006059">
    <property type="entry name" value="SBP"/>
</dbReference>
<keyword evidence="6" id="KW-1185">Reference proteome</keyword>
<comment type="similarity">
    <text evidence="1">Belongs to the bacterial solute-binding protein 1 family.</text>
</comment>
<dbReference type="Proteomes" id="UP001597365">
    <property type="component" value="Unassembled WGS sequence"/>
</dbReference>
<organism evidence="5 6">
    <name type="scientific">Streptomyces desertarenae</name>
    <dbReference type="NCBI Taxonomy" id="2666184"/>
    <lineage>
        <taxon>Bacteria</taxon>
        <taxon>Bacillati</taxon>
        <taxon>Actinomycetota</taxon>
        <taxon>Actinomycetes</taxon>
        <taxon>Kitasatosporales</taxon>
        <taxon>Streptomycetaceae</taxon>
        <taxon>Streptomyces</taxon>
    </lineage>
</organism>
<accession>A0ABW4PPI3</accession>
<dbReference type="PROSITE" id="PS51257">
    <property type="entry name" value="PROKAR_LIPOPROTEIN"/>
    <property type="match status" value="1"/>
</dbReference>
<dbReference type="EMBL" id="JBHUFU010000009">
    <property type="protein sequence ID" value="MFD1831211.1"/>
    <property type="molecule type" value="Genomic_DNA"/>
</dbReference>
<evidence type="ECO:0000313" key="5">
    <source>
        <dbReference type="EMBL" id="MFD1831211.1"/>
    </source>
</evidence>
<proteinExistence type="inferred from homology"/>
<dbReference type="RefSeq" id="WP_380900917.1">
    <property type="nucleotide sequence ID" value="NZ_JBHUFU010000009.1"/>
</dbReference>
<dbReference type="Pfam" id="PF01547">
    <property type="entry name" value="SBP_bac_1"/>
    <property type="match status" value="1"/>
</dbReference>
<feature type="signal peptide" evidence="4">
    <location>
        <begin position="1"/>
        <end position="22"/>
    </location>
</feature>
<evidence type="ECO:0000313" key="6">
    <source>
        <dbReference type="Proteomes" id="UP001597365"/>
    </source>
</evidence>
<dbReference type="PANTHER" id="PTHR30061">
    <property type="entry name" value="MALTOSE-BINDING PERIPLASMIC PROTEIN"/>
    <property type="match status" value="1"/>
</dbReference>
<feature type="chain" id="PRO_5047148131" evidence="4">
    <location>
        <begin position="23"/>
        <end position="437"/>
    </location>
</feature>
<protein>
    <submittedName>
        <fullName evidence="5">ABC transporter substrate-binding protein</fullName>
    </submittedName>
</protein>
<name>A0ABW4PPI3_9ACTN</name>
<evidence type="ECO:0000256" key="4">
    <source>
        <dbReference type="SAM" id="SignalP"/>
    </source>
</evidence>
<dbReference type="SUPFAM" id="SSF53850">
    <property type="entry name" value="Periplasmic binding protein-like II"/>
    <property type="match status" value="1"/>
</dbReference>
<dbReference type="PANTHER" id="PTHR30061:SF50">
    <property type="entry name" value="MALTOSE_MALTODEXTRIN-BINDING PERIPLASMIC PROTEIN"/>
    <property type="match status" value="1"/>
</dbReference>
<dbReference type="Gene3D" id="3.40.190.10">
    <property type="entry name" value="Periplasmic binding protein-like II"/>
    <property type="match status" value="2"/>
</dbReference>
<gene>
    <name evidence="5" type="ORF">ACFSJS_16260</name>
</gene>
<sequence length="437" mass="47662">MKTRKTAATCAPFLTLALLATAACGLPGTDEETPGGSSAGYQGRGPITYVTGEDTTGVVQKQLDRWNKEHPDEPVTFIELPEAVDEQRRLMIQNAKTKSDAYTVLSLDVVWTAEFAANQWIERLPAEEFPLEEMLEPVVETARYKDGLYGVPLISDGGILFYRTDLLQAAGISEPPTTWADMRNACDAVLALPQAKGMSCYAGQFDEYEGLTVNFSEAVASAGGIVFDHRGQPHVDTPEAREGLDFLVGLFRDGLVPEGALTYTEEDGRQAFQQGKLVFIRQWPYLYAAANATDGSSKVAGKFDVTTLPGLTRTGSSSLGGRNLALSSYAKNQATAIDFIKFITNEDNARKNLEIGSNAPVYETLYDEPSAFTSHPYLPVLRESIIYAMPRPHVAEYGKVTSAVQKEVHAALRGDKTSEQALADLQQALQSHTKRHP</sequence>
<dbReference type="CDD" id="cd14750">
    <property type="entry name" value="PBP2_TMBP"/>
    <property type="match status" value="1"/>
</dbReference>